<organism evidence="1 2">
    <name type="scientific">Pleurotus cornucopiae</name>
    <name type="common">Cornucopia mushroom</name>
    <dbReference type="NCBI Taxonomy" id="5321"/>
    <lineage>
        <taxon>Eukaryota</taxon>
        <taxon>Fungi</taxon>
        <taxon>Dikarya</taxon>
        <taxon>Basidiomycota</taxon>
        <taxon>Agaricomycotina</taxon>
        <taxon>Agaricomycetes</taxon>
        <taxon>Agaricomycetidae</taxon>
        <taxon>Agaricales</taxon>
        <taxon>Pleurotineae</taxon>
        <taxon>Pleurotaceae</taxon>
        <taxon>Pleurotus</taxon>
    </lineage>
</organism>
<protein>
    <submittedName>
        <fullName evidence="1">Uncharacterized protein</fullName>
    </submittedName>
</protein>
<evidence type="ECO:0000313" key="1">
    <source>
        <dbReference type="EMBL" id="KAG9223511.1"/>
    </source>
</evidence>
<keyword evidence="2" id="KW-1185">Reference proteome</keyword>
<comment type="caution">
    <text evidence="1">The sequence shown here is derived from an EMBL/GenBank/DDBJ whole genome shotgun (WGS) entry which is preliminary data.</text>
</comment>
<evidence type="ECO:0000313" key="2">
    <source>
        <dbReference type="Proteomes" id="UP000824881"/>
    </source>
</evidence>
<name>A0ACB7J037_PLECO</name>
<dbReference type="EMBL" id="WQMT02000005">
    <property type="protein sequence ID" value="KAG9223511.1"/>
    <property type="molecule type" value="Genomic_DNA"/>
</dbReference>
<reference evidence="1 2" key="1">
    <citation type="journal article" date="2021" name="Appl. Environ. Microbiol.">
        <title>Genetic linkage and physical mapping for an oyster mushroom Pleurotus cornucopiae and QTL analysis for the trait cap color.</title>
        <authorList>
            <person name="Zhang Y."/>
            <person name="Gao W."/>
            <person name="Sonnenberg A."/>
            <person name="Chen Q."/>
            <person name="Zhang J."/>
            <person name="Huang C."/>
        </authorList>
    </citation>
    <scope>NUCLEOTIDE SEQUENCE [LARGE SCALE GENOMIC DNA]</scope>
    <source>
        <strain evidence="1">CCMSSC00406</strain>
    </source>
</reference>
<gene>
    <name evidence="1" type="ORF">CCMSSC00406_0007003</name>
</gene>
<sequence>MPSDKNPGTEPHKASLEEFERSSDRRPAFILTRTEVKLLGIAGVGFFLDAYDLFIINQPCYSIAYMTAIPCHQTSKVCSKPAQTSAASSGNSHSAISLIPLDEKLSASPPTDLRNNQLTKCFPDGKELILIILATILTITTPTGSISPNGSLVYLSIFRILLGVGVGGDYPMSASVASDRANIRKRGTLLAYIFSSQGWGSFVGSLVTIIVLLCYKHVMDVEGKTSKVDGAWRIIVGLSLIPAFATLYQRLTLPESTRYLATQKLQTDENTVEELKNYARATEGDHSSNNVGNQPTDEKPSVGLQSTSDASSHEGKVERPDKGHEIAGVAAKKAHFREFLHYFSEWRHAKLLIGTCACWFLLDVAFYGINLNQNVVLQQIGFDGSSGSSWQRLFKIATGNIIITALGFVPGKYWSQSSLAKNEQT</sequence>
<proteinExistence type="predicted"/>
<dbReference type="Proteomes" id="UP000824881">
    <property type="component" value="Unassembled WGS sequence"/>
</dbReference>
<accession>A0ACB7J037</accession>